<reference evidence="1" key="2">
    <citation type="journal article" date="2015" name="Fish Shellfish Immunol.">
        <title>Early steps in the European eel (Anguilla anguilla)-Vibrio vulnificus interaction in the gills: Role of the RtxA13 toxin.</title>
        <authorList>
            <person name="Callol A."/>
            <person name="Pajuelo D."/>
            <person name="Ebbesson L."/>
            <person name="Teles M."/>
            <person name="MacKenzie S."/>
            <person name="Amaro C."/>
        </authorList>
    </citation>
    <scope>NUCLEOTIDE SEQUENCE</scope>
</reference>
<dbReference type="AlphaFoldDB" id="A0A0E9VDB8"/>
<sequence>MIGLLMLNHWPEGRKLIGSLSSSLLFFVLFII</sequence>
<accession>A0A0E9VDB8</accession>
<name>A0A0E9VDB8_ANGAN</name>
<dbReference type="EMBL" id="GBXM01032458">
    <property type="protein sequence ID" value="JAH76119.1"/>
    <property type="molecule type" value="Transcribed_RNA"/>
</dbReference>
<reference evidence="1" key="1">
    <citation type="submission" date="2014-11" db="EMBL/GenBank/DDBJ databases">
        <authorList>
            <person name="Amaro Gonzalez C."/>
        </authorList>
    </citation>
    <scope>NUCLEOTIDE SEQUENCE</scope>
</reference>
<evidence type="ECO:0000313" key="1">
    <source>
        <dbReference type="EMBL" id="JAH76119.1"/>
    </source>
</evidence>
<protein>
    <submittedName>
        <fullName evidence="1">Uncharacterized protein</fullName>
    </submittedName>
</protein>
<proteinExistence type="predicted"/>
<organism evidence="1">
    <name type="scientific">Anguilla anguilla</name>
    <name type="common">European freshwater eel</name>
    <name type="synonym">Muraena anguilla</name>
    <dbReference type="NCBI Taxonomy" id="7936"/>
    <lineage>
        <taxon>Eukaryota</taxon>
        <taxon>Metazoa</taxon>
        <taxon>Chordata</taxon>
        <taxon>Craniata</taxon>
        <taxon>Vertebrata</taxon>
        <taxon>Euteleostomi</taxon>
        <taxon>Actinopterygii</taxon>
        <taxon>Neopterygii</taxon>
        <taxon>Teleostei</taxon>
        <taxon>Anguilliformes</taxon>
        <taxon>Anguillidae</taxon>
        <taxon>Anguilla</taxon>
    </lineage>
</organism>